<name>D5BTM1_PUNMI</name>
<evidence type="ECO:0000313" key="5">
    <source>
        <dbReference type="Proteomes" id="UP000007460"/>
    </source>
</evidence>
<dbReference type="OrthoDB" id="2078334at2"/>
<keyword evidence="2" id="KW-0659">Purine metabolism</keyword>
<dbReference type="HOGENOM" id="CLU_038797_1_2_5"/>
<keyword evidence="2 4" id="KW-0378">Hydrolase</keyword>
<accession>D5BTM1</accession>
<dbReference type="Proteomes" id="UP000007460">
    <property type="component" value="Chromosome"/>
</dbReference>
<reference evidence="4 5" key="1">
    <citation type="journal article" date="2010" name="J. Bacteriol.">
        <title>Complete genome sequence of "Candidatus Puniceispirillum marinum" IMCC1322, a representative of the SAR116 clade in the Alphaproteobacteria.</title>
        <authorList>
            <person name="Oh H.M."/>
            <person name="Kwon K.K."/>
            <person name="Kang I."/>
            <person name="Kang S.G."/>
            <person name="Lee J.H."/>
            <person name="Kim S.J."/>
            <person name="Cho J.C."/>
        </authorList>
    </citation>
    <scope>NUCLEOTIDE SEQUENCE [LARGE SCALE GENOMIC DNA]</scope>
    <source>
        <strain evidence="4 5">IMCC1322</strain>
    </source>
</reference>
<dbReference type="InterPro" id="IPR015908">
    <property type="entry name" value="Allantoicase_dom"/>
</dbReference>
<dbReference type="PANTHER" id="PTHR12045">
    <property type="entry name" value="ALLANTOICASE"/>
    <property type="match status" value="1"/>
</dbReference>
<dbReference type="InterPro" id="IPR005164">
    <property type="entry name" value="Allantoicase"/>
</dbReference>
<dbReference type="GO" id="GO:0006144">
    <property type="term" value="P:purine nucleobase metabolic process"/>
    <property type="evidence" value="ECO:0007669"/>
    <property type="project" value="UniProtKB-KW"/>
</dbReference>
<dbReference type="RefSeq" id="WP_013046245.1">
    <property type="nucleotide sequence ID" value="NC_014010.1"/>
</dbReference>
<dbReference type="GO" id="GO:0004037">
    <property type="term" value="F:allantoicase activity"/>
    <property type="evidence" value="ECO:0007669"/>
    <property type="project" value="UniProtKB-UniRule"/>
</dbReference>
<sequence>MNNEFPPAEAMGLVNLASPRMGTEIHSVSDDFFAEAPRMLADTVPVFVPDKFDDHGKWMDGWESRRRRHGGHDWCILHLGETGTIRLVDVNTAHFTGNYPPGAMLEAAYCPDGDIGKADWKTVIGETKLGPDAHHLLTAHDVGPVNIVRLNIYPDGGIARLRLFGDVQRDWSGLGDTPVELSALRSGGCILGYNDAHYGDVNALISEGRGQTMGDGWETRRRREPGHDWIVVRLGATGLISDIEVDTAHFKGNYPDRCSLQAALIEGEVDLDAAENWPELMGEKSLSADNIHKFNHADLNDVGPINVVRLNIFPDGGVSRLRLFGKVVT</sequence>
<evidence type="ECO:0000256" key="1">
    <source>
        <dbReference type="ARBA" id="ARBA00009242"/>
    </source>
</evidence>
<comment type="pathway">
    <text evidence="2">Nitrogen metabolism; (S)-allantoin degradation; (S)-ureidoglycolate from allantoate (aminidohydrolase route): step 1/1.</text>
</comment>
<feature type="domain" description="Allantoicase" evidence="3">
    <location>
        <begin position="22"/>
        <end position="167"/>
    </location>
</feature>
<dbReference type="EMBL" id="CP001751">
    <property type="protein sequence ID" value="ADE39618.1"/>
    <property type="molecule type" value="Genomic_DNA"/>
</dbReference>
<dbReference type="Pfam" id="PF03561">
    <property type="entry name" value="Allantoicase"/>
    <property type="match status" value="2"/>
</dbReference>
<dbReference type="InterPro" id="IPR008979">
    <property type="entry name" value="Galactose-bd-like_sf"/>
</dbReference>
<dbReference type="KEGG" id="apb:SAR116_1375"/>
<dbReference type="STRING" id="488538.SAR116_1375"/>
<gene>
    <name evidence="2" type="primary">alc</name>
    <name evidence="4" type="ordered locus">SAR116_1375</name>
</gene>
<comment type="catalytic activity">
    <reaction evidence="2">
        <text>allantoate + H2O = (S)-ureidoglycolate + urea</text>
        <dbReference type="Rhea" id="RHEA:11016"/>
        <dbReference type="ChEBI" id="CHEBI:15377"/>
        <dbReference type="ChEBI" id="CHEBI:16199"/>
        <dbReference type="ChEBI" id="CHEBI:17536"/>
        <dbReference type="ChEBI" id="CHEBI:57296"/>
        <dbReference type="EC" id="3.5.3.4"/>
    </reaction>
</comment>
<dbReference type="GO" id="GO:0000256">
    <property type="term" value="P:allantoin catabolic process"/>
    <property type="evidence" value="ECO:0007669"/>
    <property type="project" value="UniProtKB-UniRule"/>
</dbReference>
<feature type="domain" description="Allantoicase" evidence="3">
    <location>
        <begin position="187"/>
        <end position="327"/>
    </location>
</feature>
<dbReference type="SUPFAM" id="SSF49785">
    <property type="entry name" value="Galactose-binding domain-like"/>
    <property type="match status" value="2"/>
</dbReference>
<evidence type="ECO:0000313" key="4">
    <source>
        <dbReference type="EMBL" id="ADE39618.1"/>
    </source>
</evidence>
<keyword evidence="5" id="KW-1185">Reference proteome</keyword>
<dbReference type="PIRSF" id="PIRSF016516">
    <property type="entry name" value="Allantoicase"/>
    <property type="match status" value="1"/>
</dbReference>
<dbReference type="EC" id="3.5.3.4" evidence="2"/>
<comment type="similarity">
    <text evidence="1 2">Belongs to the allantoicase family.</text>
</comment>
<dbReference type="HAMAP" id="MF_00813">
    <property type="entry name" value="Allantoicase"/>
    <property type="match status" value="1"/>
</dbReference>
<dbReference type="eggNOG" id="COG4266">
    <property type="taxonomic scope" value="Bacteria"/>
</dbReference>
<dbReference type="AlphaFoldDB" id="D5BTM1"/>
<proteinExistence type="inferred from homology"/>
<protein>
    <recommendedName>
        <fullName evidence="2">Probable allantoicase</fullName>
        <ecNumber evidence="2">3.5.3.4</ecNumber>
    </recommendedName>
    <alternativeName>
        <fullName evidence="2">Allantoate amidinohydrolase</fullName>
    </alternativeName>
</protein>
<evidence type="ECO:0000256" key="2">
    <source>
        <dbReference type="HAMAP-Rule" id="MF_00813"/>
    </source>
</evidence>
<dbReference type="UniPathway" id="UPA00395">
    <property type="reaction ID" value="UER00654"/>
</dbReference>
<organism evidence="4 5">
    <name type="scientific">Puniceispirillum marinum (strain IMCC1322)</name>
    <dbReference type="NCBI Taxonomy" id="488538"/>
    <lineage>
        <taxon>Bacteria</taxon>
        <taxon>Pseudomonadati</taxon>
        <taxon>Pseudomonadota</taxon>
        <taxon>Alphaproteobacteria</taxon>
        <taxon>Candidatus Puniceispirillales</taxon>
        <taxon>Candidatus Puniceispirillaceae</taxon>
        <taxon>Candidatus Puniceispirillum</taxon>
    </lineage>
</organism>
<dbReference type="NCBIfam" id="TIGR02961">
    <property type="entry name" value="allantoicase"/>
    <property type="match status" value="1"/>
</dbReference>
<dbReference type="Gene3D" id="2.60.120.260">
    <property type="entry name" value="Galactose-binding domain-like"/>
    <property type="match status" value="2"/>
</dbReference>
<evidence type="ECO:0000259" key="3">
    <source>
        <dbReference type="Pfam" id="PF03561"/>
    </source>
</evidence>
<dbReference type="PANTHER" id="PTHR12045:SF3">
    <property type="entry name" value="INACTIVE ALLANTOICASE-RELATED"/>
    <property type="match status" value="1"/>
</dbReference>